<dbReference type="Pfam" id="PF13302">
    <property type="entry name" value="Acetyltransf_3"/>
    <property type="match status" value="1"/>
</dbReference>
<accession>A0A6S7CUE0</accession>
<dbReference type="InterPro" id="IPR051531">
    <property type="entry name" value="N-acetyltransferase"/>
</dbReference>
<dbReference type="EMBL" id="CADILE010000004">
    <property type="protein sequence ID" value="CAB3852553.1"/>
    <property type="molecule type" value="Genomic_DNA"/>
</dbReference>
<dbReference type="Gene3D" id="3.40.630.30">
    <property type="match status" value="1"/>
</dbReference>
<dbReference type="GeneID" id="55560495"/>
<dbReference type="InterPro" id="IPR016181">
    <property type="entry name" value="Acyl_CoA_acyltransferase"/>
</dbReference>
<evidence type="ECO:0000259" key="1">
    <source>
        <dbReference type="PROSITE" id="PS51186"/>
    </source>
</evidence>
<proteinExistence type="predicted"/>
<keyword evidence="5" id="KW-1185">Reference proteome</keyword>
<protein>
    <recommendedName>
        <fullName evidence="1">N-acetyltransferase domain-containing protein</fullName>
    </recommendedName>
</protein>
<feature type="domain" description="N-acetyltransferase" evidence="1">
    <location>
        <begin position="15"/>
        <end position="179"/>
    </location>
</feature>
<gene>
    <name evidence="2" type="ORF">LMG3328_01858</name>
    <name evidence="3" type="ORF">LMG7053_06046</name>
</gene>
<dbReference type="GO" id="GO:0016747">
    <property type="term" value="F:acyltransferase activity, transferring groups other than amino-acyl groups"/>
    <property type="evidence" value="ECO:0007669"/>
    <property type="project" value="InterPro"/>
</dbReference>
<evidence type="ECO:0000313" key="3">
    <source>
        <dbReference type="EMBL" id="CAB3959847.1"/>
    </source>
</evidence>
<dbReference type="SUPFAM" id="SSF55729">
    <property type="entry name" value="Acyl-CoA N-acyltransferases (Nat)"/>
    <property type="match status" value="1"/>
</dbReference>
<sequence>MPDVPAPPPLDTERLLLRPLCADDAPAIQRIFPQWEVVRYLAEQVPWPYPADGARTYVEQVALPAMRRGAQWHWSLRPRTEPGRLIGLISLMRDDPGNHRGFWLDPDYRGQGYMTEASEAVTAFWFEVLDQPVLRAPKAAANDGSRRLSERTGMRLVATEERGFVSGRQMAEIWEITREEWRARRLSAPPARTDGRPA</sequence>
<dbReference type="PANTHER" id="PTHR43792:SF1">
    <property type="entry name" value="N-ACETYLTRANSFERASE DOMAIN-CONTAINING PROTEIN"/>
    <property type="match status" value="1"/>
</dbReference>
<organism evidence="2 4">
    <name type="scientific">Achromobacter ruhlandii</name>
    <dbReference type="NCBI Taxonomy" id="72557"/>
    <lineage>
        <taxon>Bacteria</taxon>
        <taxon>Pseudomonadati</taxon>
        <taxon>Pseudomonadota</taxon>
        <taxon>Betaproteobacteria</taxon>
        <taxon>Burkholderiales</taxon>
        <taxon>Alcaligenaceae</taxon>
        <taxon>Achromobacter</taxon>
    </lineage>
</organism>
<dbReference type="InterPro" id="IPR000182">
    <property type="entry name" value="GNAT_dom"/>
</dbReference>
<evidence type="ECO:0000313" key="5">
    <source>
        <dbReference type="Proteomes" id="UP000494161"/>
    </source>
</evidence>
<name>A0A6S7CUE0_9BURK</name>
<dbReference type="CDD" id="cd04301">
    <property type="entry name" value="NAT_SF"/>
    <property type="match status" value="1"/>
</dbReference>
<dbReference type="Proteomes" id="UP000494161">
    <property type="component" value="Unassembled WGS sequence"/>
</dbReference>
<dbReference type="EMBL" id="CADILJ010000140">
    <property type="protein sequence ID" value="CAB3959847.1"/>
    <property type="molecule type" value="Genomic_DNA"/>
</dbReference>
<reference evidence="4 5" key="1">
    <citation type="submission" date="2020-04" db="EMBL/GenBank/DDBJ databases">
        <authorList>
            <person name="De Canck E."/>
        </authorList>
    </citation>
    <scope>NUCLEOTIDE SEQUENCE [LARGE SCALE GENOMIC DNA]</scope>
    <source>
        <strain evidence="2 4">LMG 3328</strain>
        <strain evidence="3 5">LMG 7053</strain>
    </source>
</reference>
<dbReference type="Proteomes" id="UP000494122">
    <property type="component" value="Unassembled WGS sequence"/>
</dbReference>
<evidence type="ECO:0000313" key="2">
    <source>
        <dbReference type="EMBL" id="CAB3852553.1"/>
    </source>
</evidence>
<dbReference type="AlphaFoldDB" id="A0A6S7CUE0"/>
<evidence type="ECO:0000313" key="4">
    <source>
        <dbReference type="Proteomes" id="UP000494122"/>
    </source>
</evidence>
<dbReference type="PANTHER" id="PTHR43792">
    <property type="entry name" value="GNAT FAMILY, PUTATIVE (AFU_ORTHOLOGUE AFUA_3G00765)-RELATED-RELATED"/>
    <property type="match status" value="1"/>
</dbReference>
<dbReference type="RefSeq" id="WP_059270935.1">
    <property type="nucleotide sequence ID" value="NZ_CADIJL010000034.1"/>
</dbReference>
<dbReference type="PROSITE" id="PS51186">
    <property type="entry name" value="GNAT"/>
    <property type="match status" value="1"/>
</dbReference>